<dbReference type="EMBL" id="LASV01000623">
    <property type="protein sequence ID" value="KKA17544.1"/>
    <property type="molecule type" value="Genomic_DNA"/>
</dbReference>
<evidence type="ECO:0000256" key="6">
    <source>
        <dbReference type="ARBA" id="ARBA00023054"/>
    </source>
</evidence>
<evidence type="ECO:0000313" key="9">
    <source>
        <dbReference type="EMBL" id="KKA17544.1"/>
    </source>
</evidence>
<keyword evidence="10" id="KW-1185">Reference proteome</keyword>
<keyword evidence="4 7" id="KW-0963">Cytoplasm</keyword>
<comment type="subcellular location">
    <subcellularLocation>
        <location evidence="1 7">Cytoplasm</location>
    </subcellularLocation>
</comment>
<feature type="compositionally biased region" description="Low complexity" evidence="8">
    <location>
        <begin position="443"/>
        <end position="459"/>
    </location>
</feature>
<feature type="compositionally biased region" description="Basic residues" evidence="8">
    <location>
        <begin position="84"/>
        <end position="93"/>
    </location>
</feature>
<dbReference type="RefSeq" id="XP_013324156.1">
    <property type="nucleotide sequence ID" value="XM_013468702.1"/>
</dbReference>
<feature type="compositionally biased region" description="Polar residues" evidence="8">
    <location>
        <begin position="682"/>
        <end position="711"/>
    </location>
</feature>
<evidence type="ECO:0000256" key="2">
    <source>
        <dbReference type="ARBA" id="ARBA00007112"/>
    </source>
</evidence>
<keyword evidence="5 7" id="KW-0346">Stress response</keyword>
<feature type="compositionally biased region" description="Acidic residues" evidence="8">
    <location>
        <begin position="205"/>
        <end position="228"/>
    </location>
</feature>
<feature type="compositionally biased region" description="Polar residues" evidence="8">
    <location>
        <begin position="755"/>
        <end position="764"/>
    </location>
</feature>
<evidence type="ECO:0000256" key="1">
    <source>
        <dbReference type="ARBA" id="ARBA00004496"/>
    </source>
</evidence>
<feature type="compositionally biased region" description="Low complexity" evidence="8">
    <location>
        <begin position="541"/>
        <end position="570"/>
    </location>
</feature>
<organism evidence="9 10">
    <name type="scientific">Rasamsonia emersonii (strain ATCC 16479 / CBS 393.64 / IMI 116815)</name>
    <dbReference type="NCBI Taxonomy" id="1408163"/>
    <lineage>
        <taxon>Eukaryota</taxon>
        <taxon>Fungi</taxon>
        <taxon>Dikarya</taxon>
        <taxon>Ascomycota</taxon>
        <taxon>Pezizomycotina</taxon>
        <taxon>Eurotiomycetes</taxon>
        <taxon>Eurotiomycetidae</taxon>
        <taxon>Eurotiales</taxon>
        <taxon>Trichocomaceae</taxon>
        <taxon>Rasamsonia</taxon>
    </lineage>
</organism>
<protein>
    <recommendedName>
        <fullName evidence="3 7">Stress response protein NST1</fullName>
    </recommendedName>
</protein>
<evidence type="ECO:0000256" key="7">
    <source>
        <dbReference type="RuleBase" id="RU049441"/>
    </source>
</evidence>
<dbReference type="OrthoDB" id="21629at2759"/>
<feature type="compositionally biased region" description="Acidic residues" evidence="8">
    <location>
        <begin position="101"/>
        <end position="126"/>
    </location>
</feature>
<evidence type="ECO:0000256" key="3">
    <source>
        <dbReference type="ARBA" id="ARBA00020733"/>
    </source>
</evidence>
<sequence length="981" mass="107917">ALVKVEKDAVLKKMKEQQKHSCSCTVCGRKRTAIEEELEVLYDAYYEELEQYANNNQGAFENGGPIVPPPRLYQPRVHSLDRHSRLHGHHHPSQGRVHEIPDDEEELEEDYDEDDEDDEPYSDDDLEDEATRNARADFFAFGNSLTVKDGILTVADDLLKNDGKHFIDMMEQLAERRMQREEDTQYGMAAAHQSLHAGHNHGPLDEDDYDDEEDDDYDSQEDEDYEEDEMIFAARMFEQRVLTAYREKVAEQRQELLLQELMEEKNLNEQREAKKAREAQKRKDKKRQQKQAREEERARREAEKAAEEAAARAAEEKKQEEQRRKREEQRKKKEAEKKAQEEERLRKEAEKQRRLQEERERQAEQERKQREQKERERKKREEAKKKEREEREAKEREAREKKAKEERERKAREEQAKREKEAAAKAEQEAKEKEAKERTNREAQAASAPSSQQPAAPAAKRTSQPGPGTIPPPPGLPHPQGTSAVHSPHFQVATPVVPKAPTPARPRQPSQQGSHTSSPHSQPATSTEPLASISPQTLPVSQTSGTPTSSSGKIGLPQQQQQQPVLHHPQPSAPLSPLGGAGRSHPLGFPGMNNGLPTHPPPGISGMAPRPAMGHENIPLYPPHSGPVGSQFRGFPSPNGIPMPPPGINNARPVQPPGRGFPLETGHNLPFSGQQPVPGPISTAQPTGRSQAHSRQASGSFERSPLETQAPISRPTPIKRPSSPQKEGEKSGQSDVDDLSAQLGSSALLDDTDIPFTSNLSQSLPGPPPVPGPFGPSRASFGASPLFADPLGGPKHPGFAGSGGTWGTQGPFGVPGFPGASTWGTGTGGGWPNHAFGIGGHHRAHTSRPVAIRLLVIQACKQLNTMSPSKGASGFHDVNQVLRQVEQLKPPNEPPISLNEMLDICDTEGNPQNGGGSFTVKEEGDVKYVKFEPDNNSTLSSQRGNLVPGDIGSPVPGSSVPAFGGIGAASGSRQFTSPTSF</sequence>
<feature type="compositionally biased region" description="Pro residues" evidence="8">
    <location>
        <begin position="765"/>
        <end position="774"/>
    </location>
</feature>
<evidence type="ECO:0000256" key="4">
    <source>
        <dbReference type="ARBA" id="ARBA00022490"/>
    </source>
</evidence>
<comment type="similarity">
    <text evidence="2 7">Belongs to the NST1 family.</text>
</comment>
<dbReference type="InterPro" id="IPR025279">
    <property type="entry name" value="NST1"/>
</dbReference>
<dbReference type="Proteomes" id="UP000053958">
    <property type="component" value="Unassembled WGS sequence"/>
</dbReference>
<feature type="compositionally biased region" description="Basic and acidic residues" evidence="8">
    <location>
        <begin position="291"/>
        <end position="441"/>
    </location>
</feature>
<feature type="region of interest" description="Disordered" evidence="8">
    <location>
        <begin position="263"/>
        <end position="737"/>
    </location>
</feature>
<feature type="non-terminal residue" evidence="9">
    <location>
        <position position="1"/>
    </location>
</feature>
<comment type="caution">
    <text evidence="9">The sequence shown here is derived from an EMBL/GenBank/DDBJ whole genome shotgun (WGS) entry which is preliminary data.</text>
</comment>
<dbReference type="AlphaFoldDB" id="A0A0F4YH69"/>
<feature type="compositionally biased region" description="Pro residues" evidence="8">
    <location>
        <begin position="468"/>
        <end position="477"/>
    </location>
</feature>
<evidence type="ECO:0000256" key="8">
    <source>
        <dbReference type="SAM" id="MobiDB-lite"/>
    </source>
</evidence>
<accession>A0A0F4YH69</accession>
<dbReference type="STRING" id="1408163.A0A0F4YH69"/>
<feature type="region of interest" description="Disordered" evidence="8">
    <location>
        <begin position="196"/>
        <end position="228"/>
    </location>
</feature>
<feature type="compositionally biased region" description="Polar residues" evidence="8">
    <location>
        <begin position="508"/>
        <end position="540"/>
    </location>
</feature>
<feature type="compositionally biased region" description="Polar residues" evidence="8">
    <location>
        <begin position="934"/>
        <end position="944"/>
    </location>
</feature>
<name>A0A0F4YH69_RASE3</name>
<dbReference type="PANTHER" id="PTHR12239">
    <property type="entry name" value="PROTEIN CBG20215-RELATED"/>
    <property type="match status" value="1"/>
</dbReference>
<dbReference type="PANTHER" id="PTHR12239:SF41">
    <property type="entry name" value="MEMBRANE ASSOCIATED PROTEIN, PUTATIVE-RELATED"/>
    <property type="match status" value="1"/>
</dbReference>
<feature type="region of interest" description="Disordered" evidence="8">
    <location>
        <begin position="932"/>
        <end position="981"/>
    </location>
</feature>
<dbReference type="GeneID" id="25320774"/>
<dbReference type="GO" id="GO:0005737">
    <property type="term" value="C:cytoplasm"/>
    <property type="evidence" value="ECO:0007669"/>
    <property type="project" value="UniProtKB-SubCell"/>
</dbReference>
<proteinExistence type="inferred from homology"/>
<feature type="region of interest" description="Disordered" evidence="8">
    <location>
        <begin position="81"/>
        <end position="126"/>
    </location>
</feature>
<reference evidence="9 10" key="1">
    <citation type="submission" date="2015-04" db="EMBL/GenBank/DDBJ databases">
        <authorList>
            <person name="Heijne W.H."/>
            <person name="Fedorova N.D."/>
            <person name="Nierman W.C."/>
            <person name="Vollebregt A.W."/>
            <person name="Zhao Z."/>
            <person name="Wu L."/>
            <person name="Kumar M."/>
            <person name="Stam H."/>
            <person name="van den Berg M.A."/>
            <person name="Pel H.J."/>
        </authorList>
    </citation>
    <scope>NUCLEOTIDE SEQUENCE [LARGE SCALE GENOMIC DNA]</scope>
    <source>
        <strain evidence="9 10">CBS 393.64</strain>
    </source>
</reference>
<comment type="function">
    <text evidence="7">May act as a negative regulator of salt tolerance.</text>
</comment>
<feature type="region of interest" description="Disordered" evidence="8">
    <location>
        <begin position="750"/>
        <end position="828"/>
    </location>
</feature>
<dbReference type="Pfam" id="PF13945">
    <property type="entry name" value="NST1"/>
    <property type="match status" value="1"/>
</dbReference>
<dbReference type="InterPro" id="IPR052293">
    <property type="entry name" value="SRRP"/>
</dbReference>
<evidence type="ECO:0000313" key="10">
    <source>
        <dbReference type="Proteomes" id="UP000053958"/>
    </source>
</evidence>
<feature type="compositionally biased region" description="Basic and acidic residues" evidence="8">
    <location>
        <begin position="263"/>
        <end position="281"/>
    </location>
</feature>
<keyword evidence="6 7" id="KW-0175">Coiled coil</keyword>
<evidence type="ECO:0000256" key="5">
    <source>
        <dbReference type="ARBA" id="ARBA00023016"/>
    </source>
</evidence>
<feature type="compositionally biased region" description="Polar residues" evidence="8">
    <location>
        <begin position="971"/>
        <end position="981"/>
    </location>
</feature>
<gene>
    <name evidence="9" type="ORF">T310_8518</name>
</gene>